<dbReference type="EMBL" id="CP001758">
    <property type="protein sequence ID" value="ADG39906.1"/>
    <property type="molecule type" value="Genomic_DNA"/>
</dbReference>
<evidence type="ECO:0000313" key="2">
    <source>
        <dbReference type="Proteomes" id="UP000002362"/>
    </source>
</evidence>
<dbReference type="STRING" id="762051.LKI_01815"/>
<accession>D5T0V7</accession>
<reference evidence="1 2" key="1">
    <citation type="journal article" date="2010" name="J. Bacteriol.">
        <title>Complete genome sequence analysis of Leuconostoc kimchii IMSNU 11154.</title>
        <authorList>
            <person name="Oh H.M."/>
            <person name="Cho Y.J."/>
            <person name="Kim B.K."/>
            <person name="Roe J.H."/>
            <person name="Kang S.O."/>
            <person name="Nahm B.H."/>
            <person name="Jeong G."/>
            <person name="Han H.U."/>
            <person name="Chun J."/>
        </authorList>
    </citation>
    <scope>NUCLEOTIDE SEQUENCE [LARGE SCALE GENOMIC DNA]</scope>
    <source>
        <strain evidence="2">IMSNU 11154 / KCTC 2386 / IH25</strain>
    </source>
</reference>
<organism evidence="1 2">
    <name type="scientific">Leuconostoc kimchii (strain IMSNU 11154 / KCTC 2386 / IH25)</name>
    <dbReference type="NCBI Taxonomy" id="762051"/>
    <lineage>
        <taxon>Bacteria</taxon>
        <taxon>Bacillati</taxon>
        <taxon>Bacillota</taxon>
        <taxon>Bacilli</taxon>
        <taxon>Lactobacillales</taxon>
        <taxon>Lactobacillaceae</taxon>
        <taxon>Leuconostoc</taxon>
    </lineage>
</organism>
<dbReference type="HOGENOM" id="CLU_2936042_0_0_9"/>
<protein>
    <submittedName>
        <fullName evidence="1">Uncharacterized protein</fullName>
    </submittedName>
</protein>
<dbReference type="AlphaFoldDB" id="D5T0V7"/>
<proteinExistence type="predicted"/>
<dbReference type="KEGG" id="lki:LKI_01815"/>
<dbReference type="PATRIC" id="fig|762051.18.peg.367"/>
<sequence>MKVAKRFNKSKVNSSYLRRLKISKKVIIKEPFIFAGDSVAFNSVSVYKRGVLIDQYSQKV</sequence>
<evidence type="ECO:0000313" key="1">
    <source>
        <dbReference type="EMBL" id="ADG39906.1"/>
    </source>
</evidence>
<name>D5T0V7_LEUKI</name>
<dbReference type="Proteomes" id="UP000002362">
    <property type="component" value="Chromosome"/>
</dbReference>
<gene>
    <name evidence="1" type="ordered locus">LKI_01815</name>
</gene>